<evidence type="ECO:0000313" key="1">
    <source>
        <dbReference type="EMBL" id="NDJ74422.1"/>
    </source>
</evidence>
<organism evidence="1">
    <name type="scientific">Lactobacillus paragasseri</name>
    <dbReference type="NCBI Taxonomy" id="2107999"/>
    <lineage>
        <taxon>Bacteria</taxon>
        <taxon>Bacillati</taxon>
        <taxon>Bacillota</taxon>
        <taxon>Bacilli</taxon>
        <taxon>Lactobacillales</taxon>
        <taxon>Lactobacillaceae</taxon>
        <taxon>Lactobacillus</taxon>
    </lineage>
</organism>
<accession>A0A6B2FZE9</accession>
<sequence length="140" mass="15867">MNKRKKGWLIFTILMILLVGGIAVRYVTVKQSQANAANEERRAQEKAALWLVQNYSGVKEMKIGKLDKPNEFGGGNYAVDIDNINGTKRGLRIGQGSKEEFYNEGPKLIVSFDDYEQVLGIKKDHDSSRTLKSVKIEYER</sequence>
<name>A0A6B2FZE9_9LACO</name>
<dbReference type="RefSeq" id="WP_162014208.1">
    <property type="nucleotide sequence ID" value="NZ_CAZZQF010000002.1"/>
</dbReference>
<dbReference type="EMBL" id="JAADJO010000020">
    <property type="protein sequence ID" value="NDJ74422.1"/>
    <property type="molecule type" value="Genomic_DNA"/>
</dbReference>
<gene>
    <name evidence="1" type="ORF">GWG61_08090</name>
</gene>
<comment type="caution">
    <text evidence="1">The sequence shown here is derived from an EMBL/GenBank/DDBJ whole genome shotgun (WGS) entry which is preliminary data.</text>
</comment>
<proteinExistence type="predicted"/>
<reference evidence="1" key="1">
    <citation type="submission" date="2020-01" db="EMBL/GenBank/DDBJ databases">
        <title>Vaginal microbiome of pregnant Indian women: Insights into the genome of dominants Lactobacillus species.</title>
        <authorList>
            <person name="Das B."/>
            <person name="Mehta O."/>
            <person name="Ghosh T.S."/>
            <person name="Kothidar A."/>
            <person name="Gowtham M.R."/>
            <person name="Mitra R."/>
            <person name="Kshetrapal P."/>
            <person name="Wadhwa N."/>
            <person name="Thiruvengadam R."/>
            <person name="Nair G.B."/>
            <person name="Bhatnagar S."/>
            <person name="Das B."/>
        </authorList>
    </citation>
    <scope>NUCLEOTIDE SEQUENCE</scope>
    <source>
        <strain evidence="1">Indica</strain>
    </source>
</reference>
<protein>
    <submittedName>
        <fullName evidence="1">Uncharacterized protein</fullName>
    </submittedName>
</protein>
<dbReference type="AlphaFoldDB" id="A0A6B2FZE9"/>